<organism evidence="4 5">
    <name type="scientific">Megalodesulfovibrio gigas (strain ATCC 19364 / DSM 1382 / NCIMB 9332 / VKM B-1759)</name>
    <name type="common">Desulfovibrio gigas</name>
    <dbReference type="NCBI Taxonomy" id="1121448"/>
    <lineage>
        <taxon>Bacteria</taxon>
        <taxon>Pseudomonadati</taxon>
        <taxon>Thermodesulfobacteriota</taxon>
        <taxon>Desulfovibrionia</taxon>
        <taxon>Desulfovibrionales</taxon>
        <taxon>Desulfovibrionaceae</taxon>
        <taxon>Megalodesulfovibrio</taxon>
    </lineage>
</organism>
<sequence>MQEPHHDVPPVASSASNGNGAVRRHSYYSRSKRFFRHSWLKVLRLKTSAHSIAMGAAIGIFIGFLPIIPFQSVAAITLAFIFRANKFAAWLFTFISNPANMVPFYAMLFFVGKFITPFEGLEFDPHNLALKELAEKGVEFLAVMFAGGVVLGIPAAVVTYLVVLNAVLGYRKRRAARLMRRMHAEHEEDGLE</sequence>
<dbReference type="EMBL" id="CP006585">
    <property type="protein sequence ID" value="AGW14253.1"/>
    <property type="molecule type" value="Genomic_DNA"/>
</dbReference>
<dbReference type="PATRIC" id="fig|1121448.10.peg.2468"/>
<feature type="domain" description="DUF2062" evidence="3">
    <location>
        <begin position="32"/>
        <end position="175"/>
    </location>
</feature>
<gene>
    <name evidence="4" type="ORF">DGI_2516</name>
</gene>
<dbReference type="PANTHER" id="PTHR40547:SF1">
    <property type="entry name" value="SLL0298 PROTEIN"/>
    <property type="match status" value="1"/>
</dbReference>
<feature type="transmembrane region" description="Helical" evidence="2">
    <location>
        <begin position="89"/>
        <end position="111"/>
    </location>
</feature>
<evidence type="ECO:0000256" key="2">
    <source>
        <dbReference type="SAM" id="Phobius"/>
    </source>
</evidence>
<protein>
    <recommendedName>
        <fullName evidence="3">DUF2062 domain-containing protein</fullName>
    </recommendedName>
</protein>
<reference evidence="5" key="2">
    <citation type="submission" date="2013-07" db="EMBL/GenBank/DDBJ databases">
        <authorList>
            <person name="Morais-Silva F.O."/>
            <person name="Rezende A.M."/>
            <person name="Pimentel C."/>
            <person name="Resende D.M."/>
            <person name="Santos C.I."/>
            <person name="Clemente C."/>
            <person name="de Oliveira L.M."/>
            <person name="da Silva S.M."/>
            <person name="Costa D.A."/>
            <person name="Varela-Raposo A."/>
            <person name="Horacio E.C.A."/>
            <person name="Matos M."/>
            <person name="Flores O."/>
            <person name="Ruiz J.C."/>
            <person name="Rodrigues-Pousada C."/>
        </authorList>
    </citation>
    <scope>NUCLEOTIDE SEQUENCE [LARGE SCALE GENOMIC DNA]</scope>
    <source>
        <strain evidence="5">ATCC 19364 / DSM 1382 / NCIMB 9332 / VKM B-1759</strain>
    </source>
</reference>
<dbReference type="KEGG" id="dgg:DGI_2516"/>
<dbReference type="AlphaFoldDB" id="T2GD67"/>
<dbReference type="HOGENOM" id="CLU_102912_1_1_7"/>
<evidence type="ECO:0000313" key="4">
    <source>
        <dbReference type="EMBL" id="AGW14253.1"/>
    </source>
</evidence>
<dbReference type="eggNOG" id="COG3216">
    <property type="taxonomic scope" value="Bacteria"/>
</dbReference>
<keyword evidence="2" id="KW-0812">Transmembrane</keyword>
<feature type="region of interest" description="Disordered" evidence="1">
    <location>
        <begin position="1"/>
        <end position="21"/>
    </location>
</feature>
<accession>T2GD67</accession>
<evidence type="ECO:0000313" key="5">
    <source>
        <dbReference type="Proteomes" id="UP000016587"/>
    </source>
</evidence>
<dbReference type="STRING" id="1121448.DGI_2516"/>
<proteinExistence type="predicted"/>
<feature type="transmembrane region" description="Helical" evidence="2">
    <location>
        <begin position="140"/>
        <end position="170"/>
    </location>
</feature>
<dbReference type="InterPro" id="IPR018639">
    <property type="entry name" value="DUF2062"/>
</dbReference>
<dbReference type="OrthoDB" id="9794343at2"/>
<dbReference type="Pfam" id="PF09835">
    <property type="entry name" value="DUF2062"/>
    <property type="match status" value="1"/>
</dbReference>
<dbReference type="Proteomes" id="UP000016587">
    <property type="component" value="Chromosome"/>
</dbReference>
<feature type="transmembrane region" description="Helical" evidence="2">
    <location>
        <begin position="52"/>
        <end position="82"/>
    </location>
</feature>
<evidence type="ECO:0000256" key="1">
    <source>
        <dbReference type="SAM" id="MobiDB-lite"/>
    </source>
</evidence>
<dbReference type="PANTHER" id="PTHR40547">
    <property type="entry name" value="SLL0298 PROTEIN"/>
    <property type="match status" value="1"/>
</dbReference>
<name>T2GD67_MEGG1</name>
<keyword evidence="2" id="KW-1133">Transmembrane helix</keyword>
<keyword evidence="2" id="KW-0472">Membrane</keyword>
<keyword evidence="5" id="KW-1185">Reference proteome</keyword>
<reference evidence="4 5" key="1">
    <citation type="journal article" date="2013" name="J. Bacteriol.">
        <title>Roles of HynAB and Ech, the only two hydrogenases found in the model sulfate reducer Desulfovibrio gigas.</title>
        <authorList>
            <person name="Morais-Silva F.O."/>
            <person name="Santos C.I."/>
            <person name="Rodrigues R."/>
            <person name="Pereira I.A."/>
            <person name="Rodrigues-Pousada C."/>
        </authorList>
    </citation>
    <scope>NUCLEOTIDE SEQUENCE [LARGE SCALE GENOMIC DNA]</scope>
    <source>
        <strain evidence="5">ATCC 19364 / DSM 1382 / NCIMB 9332 / VKM B-1759</strain>
    </source>
</reference>
<evidence type="ECO:0000259" key="3">
    <source>
        <dbReference type="Pfam" id="PF09835"/>
    </source>
</evidence>